<dbReference type="AlphaFoldDB" id="A0A1S2XDG7"/>
<keyword evidence="2" id="KW-1185">Reference proteome</keyword>
<evidence type="ECO:0000313" key="3">
    <source>
        <dbReference type="RefSeq" id="XP_004486255.1"/>
    </source>
</evidence>
<proteinExistence type="predicted"/>
<gene>
    <name evidence="3" type="primary">LOC101506660</name>
</gene>
<feature type="domain" description="Retrovirus-related Pol polyprotein from transposon TNT 1-94-like beta-barrel" evidence="1">
    <location>
        <begin position="113"/>
        <end position="182"/>
    </location>
</feature>
<reference evidence="3" key="2">
    <citation type="submission" date="2025-08" db="UniProtKB">
        <authorList>
            <consortium name="RefSeq"/>
        </authorList>
    </citation>
    <scope>IDENTIFICATION</scope>
    <source>
        <tissue evidence="3">Etiolated seedlings</tissue>
    </source>
</reference>
<dbReference type="eggNOG" id="KOG0017">
    <property type="taxonomic scope" value="Eukaryota"/>
</dbReference>
<evidence type="ECO:0000313" key="2">
    <source>
        <dbReference type="Proteomes" id="UP000087171"/>
    </source>
</evidence>
<dbReference type="KEGG" id="cam:101506660"/>
<protein>
    <submittedName>
        <fullName evidence="3">Uncharacterized protein LOC101506660</fullName>
    </submittedName>
</protein>
<sequence length="224" mass="25727">MTGCGEKLTEQKLCEKILRSLHPMFDYIVCAIEESKDISTLSLEELQRALEAIELRLDKRNDVKYGDQALTTQRKHKKNDKDEAFAAQEDDSKSYTILLMATTNEEPSQSQLWFLDTGCFNHMTSHNEWLVDIDTSRRSKIRFIDDRILEAEGVGNMEIENVLYVSEMKNNLLSICQLIHKGLQVIMKNDALETYDGQKKIILKVPLSDNRTIVVNIQVADIQC</sequence>
<reference evidence="2" key="1">
    <citation type="journal article" date="2013" name="Nat. Biotechnol.">
        <title>Draft genome sequence of chickpea (Cicer arietinum) provides a resource for trait improvement.</title>
        <authorList>
            <person name="Varshney R.K."/>
            <person name="Song C."/>
            <person name="Saxena R.K."/>
            <person name="Azam S."/>
            <person name="Yu S."/>
            <person name="Sharpe A.G."/>
            <person name="Cannon S."/>
            <person name="Baek J."/>
            <person name="Rosen B.D."/>
            <person name="Tar'an B."/>
            <person name="Millan T."/>
            <person name="Zhang X."/>
            <person name="Ramsay L.D."/>
            <person name="Iwata A."/>
            <person name="Wang Y."/>
            <person name="Nelson W."/>
            <person name="Farmer A.D."/>
            <person name="Gaur P.M."/>
            <person name="Soderlund C."/>
            <person name="Penmetsa R.V."/>
            <person name="Xu C."/>
            <person name="Bharti A.K."/>
            <person name="He W."/>
            <person name="Winter P."/>
            <person name="Zhao S."/>
            <person name="Hane J.K."/>
            <person name="Carrasquilla-Garcia N."/>
            <person name="Condie J.A."/>
            <person name="Upadhyaya H.D."/>
            <person name="Luo M.C."/>
            <person name="Thudi M."/>
            <person name="Gowda C.L."/>
            <person name="Singh N.P."/>
            <person name="Lichtenzveig J."/>
            <person name="Gali K.K."/>
            <person name="Rubio J."/>
            <person name="Nadarajan N."/>
            <person name="Dolezel J."/>
            <person name="Bansal K.C."/>
            <person name="Xu X."/>
            <person name="Edwards D."/>
            <person name="Zhang G."/>
            <person name="Kahl G."/>
            <person name="Gil J."/>
            <person name="Singh K.B."/>
            <person name="Datta S.K."/>
            <person name="Jackson S.A."/>
            <person name="Wang J."/>
            <person name="Cook D.R."/>
        </authorList>
    </citation>
    <scope>NUCLEOTIDE SEQUENCE [LARGE SCALE GENOMIC DNA]</scope>
    <source>
        <strain evidence="2">cv. CDC Frontier</strain>
    </source>
</reference>
<dbReference type="Pfam" id="PF14223">
    <property type="entry name" value="Retrotran_gag_2"/>
    <property type="match status" value="1"/>
</dbReference>
<accession>A0A1S2XDG7</accession>
<dbReference type="Pfam" id="PF22936">
    <property type="entry name" value="Pol_BBD"/>
    <property type="match status" value="1"/>
</dbReference>
<dbReference type="OrthoDB" id="1434460at2759"/>
<dbReference type="PaxDb" id="3827-XP_004486255.1"/>
<dbReference type="InterPro" id="IPR054722">
    <property type="entry name" value="PolX-like_BBD"/>
</dbReference>
<evidence type="ECO:0000259" key="1">
    <source>
        <dbReference type="Pfam" id="PF22936"/>
    </source>
</evidence>
<dbReference type="GeneID" id="101506660"/>
<dbReference type="RefSeq" id="XP_004486255.1">
    <property type="nucleotide sequence ID" value="XM_004486198.1"/>
</dbReference>
<organism evidence="2 3">
    <name type="scientific">Cicer arietinum</name>
    <name type="common">Chickpea</name>
    <name type="synonym">Garbanzo</name>
    <dbReference type="NCBI Taxonomy" id="3827"/>
    <lineage>
        <taxon>Eukaryota</taxon>
        <taxon>Viridiplantae</taxon>
        <taxon>Streptophyta</taxon>
        <taxon>Embryophyta</taxon>
        <taxon>Tracheophyta</taxon>
        <taxon>Spermatophyta</taxon>
        <taxon>Magnoliopsida</taxon>
        <taxon>eudicotyledons</taxon>
        <taxon>Gunneridae</taxon>
        <taxon>Pentapetalae</taxon>
        <taxon>rosids</taxon>
        <taxon>fabids</taxon>
        <taxon>Fabales</taxon>
        <taxon>Fabaceae</taxon>
        <taxon>Papilionoideae</taxon>
        <taxon>50 kb inversion clade</taxon>
        <taxon>NPAAA clade</taxon>
        <taxon>Hologalegina</taxon>
        <taxon>IRL clade</taxon>
        <taxon>Cicereae</taxon>
        <taxon>Cicer</taxon>
    </lineage>
</organism>
<dbReference type="Proteomes" id="UP000087171">
    <property type="component" value="Chromosome Ca1"/>
</dbReference>
<name>A0A1S2XDG7_CICAR</name>